<sequence length="76" mass="8197">MEEAEGDAGGTDPRLDATDDDLIEEGLGGLQRVKVARRGSGVGGGLGWVQPVAHIMHGFVLPTRVALEDWTMRNRR</sequence>
<dbReference type="AlphaFoldDB" id="A0A4Z2ELI1"/>
<organism evidence="2 3">
    <name type="scientific">Liparis tanakae</name>
    <name type="common">Tanaka's snailfish</name>
    <dbReference type="NCBI Taxonomy" id="230148"/>
    <lineage>
        <taxon>Eukaryota</taxon>
        <taxon>Metazoa</taxon>
        <taxon>Chordata</taxon>
        <taxon>Craniata</taxon>
        <taxon>Vertebrata</taxon>
        <taxon>Euteleostomi</taxon>
        <taxon>Actinopterygii</taxon>
        <taxon>Neopterygii</taxon>
        <taxon>Teleostei</taxon>
        <taxon>Neoteleostei</taxon>
        <taxon>Acanthomorphata</taxon>
        <taxon>Eupercaria</taxon>
        <taxon>Perciformes</taxon>
        <taxon>Cottioidei</taxon>
        <taxon>Cottales</taxon>
        <taxon>Liparidae</taxon>
        <taxon>Liparis</taxon>
    </lineage>
</organism>
<evidence type="ECO:0000313" key="3">
    <source>
        <dbReference type="Proteomes" id="UP000314294"/>
    </source>
</evidence>
<comment type="caution">
    <text evidence="2">The sequence shown here is derived from an EMBL/GenBank/DDBJ whole genome shotgun (WGS) entry which is preliminary data.</text>
</comment>
<protein>
    <submittedName>
        <fullName evidence="2">Uncharacterized protein</fullName>
    </submittedName>
</protein>
<gene>
    <name evidence="2" type="ORF">EYF80_060034</name>
</gene>
<dbReference type="Proteomes" id="UP000314294">
    <property type="component" value="Unassembled WGS sequence"/>
</dbReference>
<reference evidence="2 3" key="1">
    <citation type="submission" date="2019-03" db="EMBL/GenBank/DDBJ databases">
        <title>First draft genome of Liparis tanakae, snailfish: a comprehensive survey of snailfish specific genes.</title>
        <authorList>
            <person name="Kim W."/>
            <person name="Song I."/>
            <person name="Jeong J.-H."/>
            <person name="Kim D."/>
            <person name="Kim S."/>
            <person name="Ryu S."/>
            <person name="Song J.Y."/>
            <person name="Lee S.K."/>
        </authorList>
    </citation>
    <scope>NUCLEOTIDE SEQUENCE [LARGE SCALE GENOMIC DNA]</scope>
    <source>
        <tissue evidence="2">Muscle</tissue>
    </source>
</reference>
<feature type="region of interest" description="Disordered" evidence="1">
    <location>
        <begin position="1"/>
        <end position="20"/>
    </location>
</feature>
<keyword evidence="3" id="KW-1185">Reference proteome</keyword>
<evidence type="ECO:0000256" key="1">
    <source>
        <dbReference type="SAM" id="MobiDB-lite"/>
    </source>
</evidence>
<name>A0A4Z2ELI1_9TELE</name>
<proteinExistence type="predicted"/>
<dbReference type="EMBL" id="SRLO01005175">
    <property type="protein sequence ID" value="TNN29817.1"/>
    <property type="molecule type" value="Genomic_DNA"/>
</dbReference>
<accession>A0A4Z2ELI1</accession>
<evidence type="ECO:0000313" key="2">
    <source>
        <dbReference type="EMBL" id="TNN29817.1"/>
    </source>
</evidence>